<evidence type="ECO:0000313" key="1">
    <source>
        <dbReference type="EMBL" id="CDG85430.1"/>
    </source>
</evidence>
<dbReference type="AlphaFoldDB" id="W0VCR3"/>
<dbReference type="Pfam" id="PF11937">
    <property type="entry name" value="DUF3455"/>
    <property type="match status" value="1"/>
</dbReference>
<dbReference type="PANTHER" id="PTHR35567:SF1">
    <property type="entry name" value="CONSERVED FUNGAL PROTEIN (AFU_ORTHOLOGUE AFUA_1G14230)"/>
    <property type="match status" value="1"/>
</dbReference>
<accession>W0VCR3</accession>
<dbReference type="InterPro" id="IPR021851">
    <property type="entry name" value="DUF3455"/>
</dbReference>
<dbReference type="EMBL" id="HG322949">
    <property type="protein sequence ID" value="CDG85430.1"/>
    <property type="molecule type" value="Genomic_DNA"/>
</dbReference>
<proteinExistence type="predicted"/>
<dbReference type="PATRIC" id="fig|1349767.4.peg.1451"/>
<dbReference type="HOGENOM" id="CLU_101709_0_0_4"/>
<protein>
    <recommendedName>
        <fullName evidence="3">DUF3455 domain-containing protein</fullName>
    </recommendedName>
</protein>
<dbReference type="PANTHER" id="PTHR35567">
    <property type="entry name" value="MALATE DEHYDROGENASE (AFU_ORTHOLOGUE AFUA_2G13800)"/>
    <property type="match status" value="1"/>
</dbReference>
<evidence type="ECO:0000313" key="2">
    <source>
        <dbReference type="Proteomes" id="UP000027604"/>
    </source>
</evidence>
<keyword evidence="2" id="KW-1185">Reference proteome</keyword>
<evidence type="ECO:0008006" key="3">
    <source>
        <dbReference type="Google" id="ProtNLM"/>
    </source>
</evidence>
<dbReference type="eggNOG" id="ENOG50330AH">
    <property type="taxonomic scope" value="Bacteria"/>
</dbReference>
<gene>
    <name evidence="1" type="ORF">GJA_4826</name>
</gene>
<dbReference type="KEGG" id="jag:GJA_4826"/>
<organism evidence="1 2">
    <name type="scientific">Janthinobacterium agaricidamnosum NBRC 102515 = DSM 9628</name>
    <dbReference type="NCBI Taxonomy" id="1349767"/>
    <lineage>
        <taxon>Bacteria</taxon>
        <taxon>Pseudomonadati</taxon>
        <taxon>Pseudomonadota</taxon>
        <taxon>Betaproteobacteria</taxon>
        <taxon>Burkholderiales</taxon>
        <taxon>Oxalobacteraceae</taxon>
        <taxon>Janthinobacterium</taxon>
    </lineage>
</organism>
<reference evidence="1 2" key="1">
    <citation type="journal article" date="2015" name="Genome Announc.">
        <title>Genome Sequence of Mushroom Soft-Rot Pathogen Janthinobacterium agaricidamnosum.</title>
        <authorList>
            <person name="Graupner K."/>
            <person name="Lackner G."/>
            <person name="Hertweck C."/>
        </authorList>
    </citation>
    <scope>NUCLEOTIDE SEQUENCE [LARGE SCALE GENOMIC DNA]</scope>
    <source>
        <strain evidence="2">NBRC 102515 / DSM 9628</strain>
    </source>
</reference>
<dbReference type="Proteomes" id="UP000027604">
    <property type="component" value="Chromosome I"/>
</dbReference>
<sequence length="158" mass="16263">MSPNYTQDALADAVKVPAGHRVALHTVGVGQITYECRAKKDAPGQFEWAFAGPDAALNDRSGTRVGKYYGPPATWESVDGSKVTATQLAVSPAGAGNIPHQLVKANPASGSGVMSGVTYIQRVATIGGVAPASVCGAANPGSRQTVGYQADYIFWKAA</sequence>
<name>W0VCR3_9BURK</name>
<dbReference type="STRING" id="1349767.GJA_4826"/>